<proteinExistence type="predicted"/>
<sequence>LFQDQPSHPRVGLLKKVWKLNIPLKVKIFAWLLIRKRIQVRARLHRFMQHISLMCPFCQSLPETIQHMFMDCHFAKDVWALSPNLIPLPSQTGDLYIWLLSLSPTSTKSELDPFSKALLICWQIWEARNNVVFHDSKATLASCFHAIACVGLDFWRLNSTARFDSADSMMIKWHPPPTGWIKVNSDGSLMNSHASTGFVIRDSEGHVLIAGSNNIGENSINVAECVALRDGLAAALDRGWDRIVIEGDSKLVIDSIRGKANPPWCIQQIIQDIWALSSSVTSVRFQHVFREANFTADAVAKLGHGFSNEVLKEHGLPLSVRTPFYFDLFRRSCPRGFLFVFRNTKCVTFLIECE</sequence>
<dbReference type="InterPro" id="IPR053151">
    <property type="entry name" value="RNase_H-like"/>
</dbReference>
<dbReference type="AlphaFoldDB" id="A0A251QY74"/>
<evidence type="ECO:0000313" key="3">
    <source>
        <dbReference type="EMBL" id="ONI28802.1"/>
    </source>
</evidence>
<gene>
    <name evidence="3" type="ORF">PRUPE_1G162400</name>
</gene>
<dbReference type="InterPro" id="IPR044730">
    <property type="entry name" value="RNase_H-like_dom_plant"/>
</dbReference>
<dbReference type="GO" id="GO:0003676">
    <property type="term" value="F:nucleic acid binding"/>
    <property type="evidence" value="ECO:0007669"/>
    <property type="project" value="InterPro"/>
</dbReference>
<name>A0A251QY74_PRUPE</name>
<dbReference type="Pfam" id="PF13966">
    <property type="entry name" value="zf-RVT"/>
    <property type="match status" value="1"/>
</dbReference>
<dbReference type="Proteomes" id="UP000006882">
    <property type="component" value="Chromosome G1"/>
</dbReference>
<dbReference type="SUPFAM" id="SSF53098">
    <property type="entry name" value="Ribonuclease H-like"/>
    <property type="match status" value="1"/>
</dbReference>
<dbReference type="Pfam" id="PF13456">
    <property type="entry name" value="RVT_3"/>
    <property type="match status" value="1"/>
</dbReference>
<dbReference type="PANTHER" id="PTHR47723">
    <property type="entry name" value="OS05G0353850 PROTEIN"/>
    <property type="match status" value="1"/>
</dbReference>
<dbReference type="Gramene" id="ONI28802">
    <property type="protein sequence ID" value="ONI28802"/>
    <property type="gene ID" value="PRUPE_1G162400"/>
</dbReference>
<dbReference type="Gene3D" id="3.30.420.10">
    <property type="entry name" value="Ribonuclease H-like superfamily/Ribonuclease H"/>
    <property type="match status" value="1"/>
</dbReference>
<dbReference type="InterPro" id="IPR036397">
    <property type="entry name" value="RNaseH_sf"/>
</dbReference>
<dbReference type="CDD" id="cd06222">
    <property type="entry name" value="RNase_H_like"/>
    <property type="match status" value="1"/>
</dbReference>
<evidence type="ECO:0000313" key="4">
    <source>
        <dbReference type="Proteomes" id="UP000006882"/>
    </source>
</evidence>
<feature type="non-terminal residue" evidence="3">
    <location>
        <position position="1"/>
    </location>
</feature>
<organism evidence="3 4">
    <name type="scientific">Prunus persica</name>
    <name type="common">Peach</name>
    <name type="synonym">Amygdalus persica</name>
    <dbReference type="NCBI Taxonomy" id="3760"/>
    <lineage>
        <taxon>Eukaryota</taxon>
        <taxon>Viridiplantae</taxon>
        <taxon>Streptophyta</taxon>
        <taxon>Embryophyta</taxon>
        <taxon>Tracheophyta</taxon>
        <taxon>Spermatophyta</taxon>
        <taxon>Magnoliopsida</taxon>
        <taxon>eudicotyledons</taxon>
        <taxon>Gunneridae</taxon>
        <taxon>Pentapetalae</taxon>
        <taxon>rosids</taxon>
        <taxon>fabids</taxon>
        <taxon>Rosales</taxon>
        <taxon>Rosaceae</taxon>
        <taxon>Amygdaloideae</taxon>
        <taxon>Amygdaleae</taxon>
        <taxon>Prunus</taxon>
    </lineage>
</organism>
<feature type="domain" description="Reverse transcriptase zinc-binding" evidence="2">
    <location>
        <begin position="9"/>
        <end position="79"/>
    </location>
</feature>
<feature type="domain" description="RNase H type-1" evidence="1">
    <location>
        <begin position="184"/>
        <end position="302"/>
    </location>
</feature>
<evidence type="ECO:0000259" key="2">
    <source>
        <dbReference type="Pfam" id="PF13966"/>
    </source>
</evidence>
<dbReference type="GO" id="GO:0004523">
    <property type="term" value="F:RNA-DNA hybrid ribonuclease activity"/>
    <property type="evidence" value="ECO:0007669"/>
    <property type="project" value="InterPro"/>
</dbReference>
<keyword evidence="4" id="KW-1185">Reference proteome</keyword>
<dbReference type="InterPro" id="IPR002156">
    <property type="entry name" value="RNaseH_domain"/>
</dbReference>
<reference evidence="3 4" key="1">
    <citation type="journal article" date="2013" name="Nat. Genet.">
        <title>The high-quality draft genome of peach (Prunus persica) identifies unique patterns of genetic diversity, domestication and genome evolution.</title>
        <authorList>
            <consortium name="International Peach Genome Initiative"/>
            <person name="Verde I."/>
            <person name="Abbott A.G."/>
            <person name="Scalabrin S."/>
            <person name="Jung S."/>
            <person name="Shu S."/>
            <person name="Marroni F."/>
            <person name="Zhebentyayeva T."/>
            <person name="Dettori M.T."/>
            <person name="Grimwood J."/>
            <person name="Cattonaro F."/>
            <person name="Zuccolo A."/>
            <person name="Rossini L."/>
            <person name="Jenkins J."/>
            <person name="Vendramin E."/>
            <person name="Meisel L.A."/>
            <person name="Decroocq V."/>
            <person name="Sosinski B."/>
            <person name="Prochnik S."/>
            <person name="Mitros T."/>
            <person name="Policriti A."/>
            <person name="Cipriani G."/>
            <person name="Dondini L."/>
            <person name="Ficklin S."/>
            <person name="Goodstein D.M."/>
            <person name="Xuan P."/>
            <person name="Del Fabbro C."/>
            <person name="Aramini V."/>
            <person name="Copetti D."/>
            <person name="Gonzalez S."/>
            <person name="Horner D.S."/>
            <person name="Falchi R."/>
            <person name="Lucas S."/>
            <person name="Mica E."/>
            <person name="Maldonado J."/>
            <person name="Lazzari B."/>
            <person name="Bielenberg D."/>
            <person name="Pirona R."/>
            <person name="Miculan M."/>
            <person name="Barakat A."/>
            <person name="Testolin R."/>
            <person name="Stella A."/>
            <person name="Tartarini S."/>
            <person name="Tonutti P."/>
            <person name="Arus P."/>
            <person name="Orellana A."/>
            <person name="Wells C."/>
            <person name="Main D."/>
            <person name="Vizzotto G."/>
            <person name="Silva H."/>
            <person name="Salamini F."/>
            <person name="Schmutz J."/>
            <person name="Morgante M."/>
            <person name="Rokhsar D.S."/>
        </authorList>
    </citation>
    <scope>NUCLEOTIDE SEQUENCE [LARGE SCALE GENOMIC DNA]</scope>
    <source>
        <strain evidence="4">cv. Nemared</strain>
    </source>
</reference>
<evidence type="ECO:0000259" key="1">
    <source>
        <dbReference type="Pfam" id="PF13456"/>
    </source>
</evidence>
<dbReference type="InterPro" id="IPR012337">
    <property type="entry name" value="RNaseH-like_sf"/>
</dbReference>
<dbReference type="PANTHER" id="PTHR47723:SF23">
    <property type="entry name" value="REVERSE TRANSCRIPTASE-LIKE PROTEIN"/>
    <property type="match status" value="1"/>
</dbReference>
<accession>A0A251QY74</accession>
<dbReference type="EMBL" id="CM007651">
    <property type="protein sequence ID" value="ONI28802.1"/>
    <property type="molecule type" value="Genomic_DNA"/>
</dbReference>
<dbReference type="InterPro" id="IPR026960">
    <property type="entry name" value="RVT-Znf"/>
</dbReference>
<protein>
    <submittedName>
        <fullName evidence="3">Uncharacterized protein</fullName>
    </submittedName>
</protein>